<reference evidence="5 6" key="1">
    <citation type="journal article" date="2015" name="Stand. Genomic Sci.">
        <title>Genomic Encyclopedia of Bacterial and Archaeal Type Strains, Phase III: the genomes of soil and plant-associated and newly described type strains.</title>
        <authorList>
            <person name="Whitman W.B."/>
            <person name="Woyke T."/>
            <person name="Klenk H.P."/>
            <person name="Zhou Y."/>
            <person name="Lilburn T.G."/>
            <person name="Beck B.J."/>
            <person name="De Vos P."/>
            <person name="Vandamme P."/>
            <person name="Eisen J.A."/>
            <person name="Garrity G."/>
            <person name="Hugenholtz P."/>
            <person name="Kyrpides N.C."/>
        </authorList>
    </citation>
    <scope>NUCLEOTIDE SEQUENCE [LARGE SCALE GENOMIC DNA]</scope>
    <source>
        <strain evidence="5 6">VKM Ac-2538</strain>
    </source>
</reference>
<sequence length="503" mass="54060">MADWLPQDHLAWFLIDVVAEMDTSAFHSRQAKARARQGRAGFDPDMLVTLLLYGYAHRVHSSRQIERLCTVDVAFRVICAQDVPDHSTIARFRAEHEAAFKALFGQVLIVCARAGLGRVGSIAVDGTKIAANASIDANRTEERLRSEVERIVGAAAAADAAEDALFGDQRGDELPPSMSGRGGGRRARIGECLAQIETETAERAAAKAAADAKAAATLEAARARVERAEAQARAAVRDYQARRAATGQCPGGRPPVAVDDSKAVQAARTRLVNAEQRHAEREARLRAIAQAAAKKPSKGRPRRNVTDPDSRIMPTRKGWIQGYNAQLAVTDDHLILAATLTQDTTDTDQCVPMITAALNAAALVETHRPAPAGGGDPHPHHGIDLILFDAGYLSNDNLAAPGPDRLIALGKTRDPNRAVTGPTNPPPPGNATAIDQMRHRLHTPQGHQAYKRRGATVETVIGHLKDLIGLRTFSRRGLTAATSELHLAAATTNLLKLHRLRTT</sequence>
<evidence type="ECO:0000313" key="6">
    <source>
        <dbReference type="Proteomes" id="UP000295818"/>
    </source>
</evidence>
<keyword evidence="6" id="KW-1185">Reference proteome</keyword>
<evidence type="ECO:0000256" key="1">
    <source>
        <dbReference type="SAM" id="Coils"/>
    </source>
</evidence>
<dbReference type="PANTHER" id="PTHR33408:SF4">
    <property type="entry name" value="TRANSPOSASE DDE DOMAIN-CONTAINING PROTEIN"/>
    <property type="match status" value="1"/>
</dbReference>
<evidence type="ECO:0000259" key="4">
    <source>
        <dbReference type="Pfam" id="PF13751"/>
    </source>
</evidence>
<accession>A0ABY2BW63</accession>
<feature type="region of interest" description="Disordered" evidence="2">
    <location>
        <begin position="291"/>
        <end position="313"/>
    </location>
</feature>
<dbReference type="InterPro" id="IPR008490">
    <property type="entry name" value="Transposase_InsH_N"/>
</dbReference>
<feature type="coiled-coil region" evidence="1">
    <location>
        <begin position="211"/>
        <end position="238"/>
    </location>
</feature>
<dbReference type="Pfam" id="PF13751">
    <property type="entry name" value="DDE_Tnp_1_6"/>
    <property type="match status" value="1"/>
</dbReference>
<organism evidence="5 6">
    <name type="scientific">Kribbella orskensis</name>
    <dbReference type="NCBI Taxonomy" id="2512216"/>
    <lineage>
        <taxon>Bacteria</taxon>
        <taxon>Bacillati</taxon>
        <taxon>Actinomycetota</taxon>
        <taxon>Actinomycetes</taxon>
        <taxon>Propionibacteriales</taxon>
        <taxon>Kribbellaceae</taxon>
        <taxon>Kribbella</taxon>
    </lineage>
</organism>
<name>A0ABY2BW63_9ACTN</name>
<feature type="domain" description="Transposase DDE" evidence="4">
    <location>
        <begin position="434"/>
        <end position="498"/>
    </location>
</feature>
<gene>
    <name evidence="5" type="ORF">EV644_101254</name>
</gene>
<proteinExistence type="predicted"/>
<dbReference type="PANTHER" id="PTHR33408">
    <property type="entry name" value="TRANSPOSASE"/>
    <property type="match status" value="1"/>
</dbReference>
<dbReference type="Pfam" id="PF05598">
    <property type="entry name" value="DUF772"/>
    <property type="match status" value="1"/>
</dbReference>
<evidence type="ECO:0000256" key="2">
    <source>
        <dbReference type="SAM" id="MobiDB-lite"/>
    </source>
</evidence>
<protein>
    <submittedName>
        <fullName evidence="5">Transposase</fullName>
    </submittedName>
</protein>
<dbReference type="Proteomes" id="UP000295818">
    <property type="component" value="Unassembled WGS sequence"/>
</dbReference>
<feature type="domain" description="Transposase InsH N-terminal" evidence="3">
    <location>
        <begin position="3"/>
        <end position="94"/>
    </location>
</feature>
<dbReference type="EMBL" id="SLWM01000001">
    <property type="protein sequence ID" value="TCO31613.1"/>
    <property type="molecule type" value="Genomic_DNA"/>
</dbReference>
<comment type="caution">
    <text evidence="5">The sequence shown here is derived from an EMBL/GenBank/DDBJ whole genome shotgun (WGS) entry which is preliminary data.</text>
</comment>
<keyword evidence="1" id="KW-0175">Coiled coil</keyword>
<dbReference type="InterPro" id="IPR025668">
    <property type="entry name" value="Tnp_DDE_dom"/>
</dbReference>
<evidence type="ECO:0000259" key="3">
    <source>
        <dbReference type="Pfam" id="PF05598"/>
    </source>
</evidence>
<evidence type="ECO:0000313" key="5">
    <source>
        <dbReference type="EMBL" id="TCO31613.1"/>
    </source>
</evidence>